<evidence type="ECO:0000313" key="2">
    <source>
        <dbReference type="Proteomes" id="UP001230504"/>
    </source>
</evidence>
<dbReference type="Proteomes" id="UP001230504">
    <property type="component" value="Unassembled WGS sequence"/>
</dbReference>
<dbReference type="EMBL" id="JAHLJV010000001">
    <property type="protein sequence ID" value="KAK1600265.1"/>
    <property type="molecule type" value="Genomic_DNA"/>
</dbReference>
<dbReference type="RefSeq" id="XP_060420761.1">
    <property type="nucleotide sequence ID" value="XM_060556337.1"/>
</dbReference>
<dbReference type="AlphaFoldDB" id="A0AAD8QDA8"/>
<organism evidence="1 2">
    <name type="scientific">Colletotrichum navitas</name>
    <dbReference type="NCBI Taxonomy" id="681940"/>
    <lineage>
        <taxon>Eukaryota</taxon>
        <taxon>Fungi</taxon>
        <taxon>Dikarya</taxon>
        <taxon>Ascomycota</taxon>
        <taxon>Pezizomycotina</taxon>
        <taxon>Sordariomycetes</taxon>
        <taxon>Hypocreomycetidae</taxon>
        <taxon>Glomerellales</taxon>
        <taxon>Glomerellaceae</taxon>
        <taxon>Colletotrichum</taxon>
        <taxon>Colletotrichum graminicola species complex</taxon>
    </lineage>
</organism>
<evidence type="ECO:0000313" key="1">
    <source>
        <dbReference type="EMBL" id="KAK1600265.1"/>
    </source>
</evidence>
<comment type="caution">
    <text evidence="1">The sequence shown here is derived from an EMBL/GenBank/DDBJ whole genome shotgun (WGS) entry which is preliminary data.</text>
</comment>
<name>A0AAD8QDA8_9PEZI</name>
<proteinExistence type="predicted"/>
<dbReference type="GeneID" id="85440577"/>
<accession>A0AAD8QDA8</accession>
<sequence>MDKHTLKHAGLKRLLMPTDIKTLLFWHVYMPEWTLSLMKGRASVTQDWDVTLLGRVDNTMVADPWGAIITHEPLP</sequence>
<reference evidence="1" key="1">
    <citation type="submission" date="2021-06" db="EMBL/GenBank/DDBJ databases">
        <title>Comparative genomics, transcriptomics and evolutionary studies reveal genomic signatures of adaptation to plant cell wall in hemibiotrophic fungi.</title>
        <authorList>
            <consortium name="DOE Joint Genome Institute"/>
            <person name="Baroncelli R."/>
            <person name="Diaz J.F."/>
            <person name="Benocci T."/>
            <person name="Peng M."/>
            <person name="Battaglia E."/>
            <person name="Haridas S."/>
            <person name="Andreopoulos W."/>
            <person name="Labutti K."/>
            <person name="Pangilinan J."/>
            <person name="Floch G.L."/>
            <person name="Makela M.R."/>
            <person name="Henrissat B."/>
            <person name="Grigoriev I.V."/>
            <person name="Crouch J.A."/>
            <person name="De Vries R.P."/>
            <person name="Sukno S.A."/>
            <person name="Thon M.R."/>
        </authorList>
    </citation>
    <scope>NUCLEOTIDE SEQUENCE</scope>
    <source>
        <strain evidence="1">CBS 125086</strain>
    </source>
</reference>
<keyword evidence="2" id="KW-1185">Reference proteome</keyword>
<protein>
    <submittedName>
        <fullName evidence="1">Uncharacterized protein</fullName>
    </submittedName>
</protein>
<gene>
    <name evidence="1" type="ORF">LY79DRAFT_533061</name>
</gene>